<dbReference type="GO" id="GO:0015171">
    <property type="term" value="F:amino acid transmembrane transporter activity"/>
    <property type="evidence" value="ECO:0007669"/>
    <property type="project" value="TreeGrafter"/>
</dbReference>
<evidence type="ECO:0000256" key="4">
    <source>
        <dbReference type="ARBA" id="ARBA00022989"/>
    </source>
</evidence>
<accession>A0A840I8K3</accession>
<feature type="transmembrane region" description="Helical" evidence="6">
    <location>
        <begin position="150"/>
        <end position="174"/>
    </location>
</feature>
<dbReference type="EMBL" id="JACHNU010000001">
    <property type="protein sequence ID" value="MBB4660601.1"/>
    <property type="molecule type" value="Genomic_DNA"/>
</dbReference>
<feature type="transmembrane region" description="Helical" evidence="6">
    <location>
        <begin position="43"/>
        <end position="70"/>
    </location>
</feature>
<evidence type="ECO:0000313" key="8">
    <source>
        <dbReference type="Proteomes" id="UP000585272"/>
    </source>
</evidence>
<keyword evidence="2" id="KW-1003">Cell membrane</keyword>
<feature type="transmembrane region" description="Helical" evidence="6">
    <location>
        <begin position="105"/>
        <end position="126"/>
    </location>
</feature>
<protein>
    <submittedName>
        <fullName evidence="7">L-lysine exporter family protein LysE/ArgO</fullName>
    </submittedName>
</protein>
<evidence type="ECO:0000256" key="6">
    <source>
        <dbReference type="SAM" id="Phobius"/>
    </source>
</evidence>
<evidence type="ECO:0000256" key="2">
    <source>
        <dbReference type="ARBA" id="ARBA00022475"/>
    </source>
</evidence>
<evidence type="ECO:0000313" key="7">
    <source>
        <dbReference type="EMBL" id="MBB4660601.1"/>
    </source>
</evidence>
<sequence>MPSSAALLAALAGLTFGLSLIVAIGAQNAFVLRQGLLRERRGVVVAVCAISDVVLIALGVGGAGVLLASAPALADAARLAGAAFLLAYAALAARRAWRRCAVADAADGAAGGVLAVLLTALALTWLNPHVYLDTVVLAGTAADAHGDRRWWFAAGMACGSVLWFAALGYGAAALRPLFARPAAWRLLDGAIAAIMLALGLSLALSAV</sequence>
<dbReference type="PANTHER" id="PTHR30086:SF20">
    <property type="entry name" value="ARGININE EXPORTER PROTEIN ARGO-RELATED"/>
    <property type="match status" value="1"/>
</dbReference>
<comment type="caution">
    <text evidence="7">The sequence shown here is derived from an EMBL/GenBank/DDBJ whole genome shotgun (WGS) entry which is preliminary data.</text>
</comment>
<reference evidence="7 8" key="1">
    <citation type="submission" date="2020-08" db="EMBL/GenBank/DDBJ databases">
        <title>Genomic Encyclopedia of Archaeal and Bacterial Type Strains, Phase II (KMG-II): from individual species to whole genera.</title>
        <authorList>
            <person name="Goeker M."/>
        </authorList>
    </citation>
    <scope>NUCLEOTIDE SEQUENCE [LARGE SCALE GENOMIC DNA]</scope>
    <source>
        <strain evidence="7 8">DSM 23288</strain>
    </source>
</reference>
<comment type="subcellular location">
    <subcellularLocation>
        <location evidence="1">Cell membrane</location>
        <topology evidence="1">Multi-pass membrane protein</topology>
    </subcellularLocation>
</comment>
<keyword evidence="8" id="KW-1185">Reference proteome</keyword>
<dbReference type="GO" id="GO:0005886">
    <property type="term" value="C:plasma membrane"/>
    <property type="evidence" value="ECO:0007669"/>
    <property type="project" value="UniProtKB-SubCell"/>
</dbReference>
<feature type="transmembrane region" description="Helical" evidence="6">
    <location>
        <begin position="76"/>
        <end position="93"/>
    </location>
</feature>
<evidence type="ECO:0000256" key="5">
    <source>
        <dbReference type="ARBA" id="ARBA00023136"/>
    </source>
</evidence>
<keyword evidence="5 6" id="KW-0472">Membrane</keyword>
<evidence type="ECO:0000256" key="3">
    <source>
        <dbReference type="ARBA" id="ARBA00022692"/>
    </source>
</evidence>
<dbReference type="InterPro" id="IPR001123">
    <property type="entry name" value="LeuE-type"/>
</dbReference>
<proteinExistence type="predicted"/>
<dbReference type="RefSeq" id="WP_183338067.1">
    <property type="nucleotide sequence ID" value="NZ_JACHNU010000001.1"/>
</dbReference>
<dbReference type="AlphaFoldDB" id="A0A840I8K3"/>
<dbReference type="PANTHER" id="PTHR30086">
    <property type="entry name" value="ARGININE EXPORTER PROTEIN ARGO"/>
    <property type="match status" value="1"/>
</dbReference>
<gene>
    <name evidence="7" type="ORF">BDZ31_000174</name>
</gene>
<organism evidence="7 8">
    <name type="scientific">Conexibacter arvalis</name>
    <dbReference type="NCBI Taxonomy" id="912552"/>
    <lineage>
        <taxon>Bacteria</taxon>
        <taxon>Bacillati</taxon>
        <taxon>Actinomycetota</taxon>
        <taxon>Thermoleophilia</taxon>
        <taxon>Solirubrobacterales</taxon>
        <taxon>Conexibacteraceae</taxon>
        <taxon>Conexibacter</taxon>
    </lineage>
</organism>
<feature type="transmembrane region" description="Helical" evidence="6">
    <location>
        <begin position="186"/>
        <end position="206"/>
    </location>
</feature>
<dbReference type="Proteomes" id="UP000585272">
    <property type="component" value="Unassembled WGS sequence"/>
</dbReference>
<name>A0A840I8K3_9ACTN</name>
<dbReference type="Pfam" id="PF01810">
    <property type="entry name" value="LysE"/>
    <property type="match status" value="1"/>
</dbReference>
<evidence type="ECO:0000256" key="1">
    <source>
        <dbReference type="ARBA" id="ARBA00004651"/>
    </source>
</evidence>
<keyword evidence="4 6" id="KW-1133">Transmembrane helix</keyword>
<feature type="transmembrane region" description="Helical" evidence="6">
    <location>
        <begin position="6"/>
        <end position="31"/>
    </location>
</feature>
<keyword evidence="3 6" id="KW-0812">Transmembrane</keyword>